<dbReference type="PANTHER" id="PTHR31672:SF2">
    <property type="entry name" value="F-BOX DOMAIN-CONTAINING PROTEIN"/>
    <property type="match status" value="1"/>
</dbReference>
<dbReference type="EnsemblPlants" id="OGLUM04G02980.1">
    <property type="protein sequence ID" value="OGLUM04G02980.1"/>
    <property type="gene ID" value="OGLUM04G02980"/>
</dbReference>
<dbReference type="CDD" id="cd22157">
    <property type="entry name" value="F-box_AtFBW1-like"/>
    <property type="match status" value="2"/>
</dbReference>
<evidence type="ECO:0000313" key="3">
    <source>
        <dbReference type="Proteomes" id="UP000026961"/>
    </source>
</evidence>
<dbReference type="Gramene" id="OGLUM04G02980.1">
    <property type="protein sequence ID" value="OGLUM04G02980.1"/>
    <property type="gene ID" value="OGLUM04G02980"/>
</dbReference>
<reference evidence="2" key="2">
    <citation type="submission" date="2018-05" db="EMBL/GenBank/DDBJ databases">
        <title>OgluRS3 (Oryza glumaepatula Reference Sequence Version 3).</title>
        <authorList>
            <person name="Zhang J."/>
            <person name="Kudrna D."/>
            <person name="Lee S."/>
            <person name="Talag J."/>
            <person name="Welchert J."/>
            <person name="Wing R.A."/>
        </authorList>
    </citation>
    <scope>NUCLEOTIDE SEQUENCE [LARGE SCALE GENOMIC DNA]</scope>
</reference>
<accession>A0A0D9ZH99</accession>
<dbReference type="InterPro" id="IPR001810">
    <property type="entry name" value="F-box_dom"/>
</dbReference>
<dbReference type="InterPro" id="IPR017451">
    <property type="entry name" value="F-box-assoc_interact_dom"/>
</dbReference>
<dbReference type="eggNOG" id="ENOG502RXP3">
    <property type="taxonomic scope" value="Eukaryota"/>
</dbReference>
<name>A0A0D9ZH99_9ORYZ</name>
<dbReference type="InterPro" id="IPR036047">
    <property type="entry name" value="F-box-like_dom_sf"/>
</dbReference>
<dbReference type="SUPFAM" id="SSF81383">
    <property type="entry name" value="F-box domain"/>
    <property type="match status" value="2"/>
</dbReference>
<dbReference type="STRING" id="40148.A0A0D9ZH99"/>
<evidence type="ECO:0000313" key="2">
    <source>
        <dbReference type="EnsemblPlants" id="OGLUM04G02980.1"/>
    </source>
</evidence>
<proteinExistence type="predicted"/>
<dbReference type="NCBIfam" id="TIGR01640">
    <property type="entry name" value="F_box_assoc_1"/>
    <property type="match status" value="2"/>
</dbReference>
<sequence length="870" mass="98757">MAEAATRELPPVSPGLPLPEELVVWEILVRLPPKPLLRCRLVCRAWRRLTSTRDFLLAHHRHQPSLPLIAACEYDDIMYLIDVLTLTLGRRTGVAARLHPVARYASTADYLDSSRDGLLLISWNTGPPQYSICNPTTRQFGDLPLISGFMFLGLYQHRHTGDYRILLCRAEKPVLEDVIPGHVERDACYVYTLGSNDIMPRRIGWAEPEVSVLGRRSRQAQLHGSLLHWYHRIKHMILVFDTMAESFRWMRAPNKTDNELNWERRADLFEMDSTLGLYCCNHGKTIVNIWALQDHEQEVWSIKYKVKLPVTCIRGELDMGDFWRVTVSSEDGVEVVLLECGQSVLCIDTDGKLLACLEHNGNDITVTPMKLKQSLVPHAFFPLLEGYLRRQPVSGLVTHFTPLAAAATMAAAAATGLPPPLSSGVALPEVLVVWDILVRLPPKPLLRCRLVCRAWRRLTSTRDFLLAHHRHQPSLPVFTGCRNCDVLTVDRRRRLLHPVARFDSSVFCVEEASCDGILVLWRKRAIGAHSGVRFSICNPTTRQSGDIPLPLLTGFMLMGLYRHRPTGEYRLLLYRIELPASERLVDVLIPGDRNACYVYTLGSGDLPRCIGWPEAEANGASVLLHGSLHWYKRIEDMILAFDITAESFRWMRSPFGKAVWRAFHGLFEINCMLGMYCCDDGATFVDIWVLEDYEREVWSLKYRVELPVLEIRRELDVKRDLYSVMVSSEDGDVLVLVNCKRAMLYIGTDGKLLASLPHDNDGLSITPVKLRASLVPHAFFPSLLDYVVNASPFINFVKTSKKTKPPSPAMSTVWMREGSLQWWRRCPDIEIAKNSMKNGNPKLCFAEIAMFINSISVSPHNSSTVWQMNM</sequence>
<dbReference type="Pfam" id="PF08268">
    <property type="entry name" value="FBA_3"/>
    <property type="match status" value="2"/>
</dbReference>
<dbReference type="Gene3D" id="1.20.1280.50">
    <property type="match status" value="2"/>
</dbReference>
<dbReference type="AlphaFoldDB" id="A0A0D9ZH99"/>
<reference evidence="2" key="1">
    <citation type="submission" date="2015-04" db="UniProtKB">
        <authorList>
            <consortium name="EnsemblPlants"/>
        </authorList>
    </citation>
    <scope>IDENTIFICATION</scope>
</reference>
<dbReference type="InterPro" id="IPR050796">
    <property type="entry name" value="SCF_F-box_component"/>
</dbReference>
<keyword evidence="3" id="KW-1185">Reference proteome</keyword>
<dbReference type="Pfam" id="PF12937">
    <property type="entry name" value="F-box-like"/>
    <property type="match status" value="2"/>
</dbReference>
<dbReference type="SMART" id="SM00256">
    <property type="entry name" value="FBOX"/>
    <property type="match status" value="2"/>
</dbReference>
<dbReference type="Proteomes" id="UP000026961">
    <property type="component" value="Chromosome 4"/>
</dbReference>
<dbReference type="PANTHER" id="PTHR31672">
    <property type="entry name" value="BNACNNG10540D PROTEIN"/>
    <property type="match status" value="1"/>
</dbReference>
<feature type="domain" description="F-box" evidence="1">
    <location>
        <begin position="18"/>
        <end position="59"/>
    </location>
</feature>
<feature type="domain" description="F-box" evidence="1">
    <location>
        <begin position="427"/>
        <end position="468"/>
    </location>
</feature>
<dbReference type="InterPro" id="IPR013187">
    <property type="entry name" value="F-box-assoc_dom_typ3"/>
</dbReference>
<protein>
    <recommendedName>
        <fullName evidence="1">F-box domain-containing protein</fullName>
    </recommendedName>
</protein>
<evidence type="ECO:0000259" key="1">
    <source>
        <dbReference type="SMART" id="SM00256"/>
    </source>
</evidence>
<organism evidence="2">
    <name type="scientific">Oryza glumipatula</name>
    <dbReference type="NCBI Taxonomy" id="40148"/>
    <lineage>
        <taxon>Eukaryota</taxon>
        <taxon>Viridiplantae</taxon>
        <taxon>Streptophyta</taxon>
        <taxon>Embryophyta</taxon>
        <taxon>Tracheophyta</taxon>
        <taxon>Spermatophyta</taxon>
        <taxon>Magnoliopsida</taxon>
        <taxon>Liliopsida</taxon>
        <taxon>Poales</taxon>
        <taxon>Poaceae</taxon>
        <taxon>BOP clade</taxon>
        <taxon>Oryzoideae</taxon>
        <taxon>Oryzeae</taxon>
        <taxon>Oryzinae</taxon>
        <taxon>Oryza</taxon>
    </lineage>
</organism>